<evidence type="ECO:0000313" key="3">
    <source>
        <dbReference type="EMBL" id="DAD70673.1"/>
    </source>
</evidence>
<name>A0A8S5LL51_9CAUD</name>
<evidence type="ECO:0000259" key="2">
    <source>
        <dbReference type="Pfam" id="PF02272"/>
    </source>
</evidence>
<dbReference type="EMBL" id="BK015870">
    <property type="protein sequence ID" value="DAD70673.1"/>
    <property type="molecule type" value="Genomic_DNA"/>
</dbReference>
<keyword evidence="3" id="KW-0540">Nuclease</keyword>
<dbReference type="InterPro" id="IPR051673">
    <property type="entry name" value="SSDNA_exonuclease_RecJ"/>
</dbReference>
<dbReference type="Gene3D" id="3.10.310.30">
    <property type="match status" value="1"/>
</dbReference>
<accession>A0A8S5LL51</accession>
<feature type="domain" description="DDH" evidence="1">
    <location>
        <begin position="82"/>
        <end position="205"/>
    </location>
</feature>
<dbReference type="SUPFAM" id="SSF64182">
    <property type="entry name" value="DHH phosphoesterases"/>
    <property type="match status" value="1"/>
</dbReference>
<organism evidence="3">
    <name type="scientific">Siphoviridae sp. ctKcB20</name>
    <dbReference type="NCBI Taxonomy" id="2827568"/>
    <lineage>
        <taxon>Viruses</taxon>
        <taxon>Duplodnaviria</taxon>
        <taxon>Heunggongvirae</taxon>
        <taxon>Uroviricota</taxon>
        <taxon>Caudoviricetes</taxon>
    </lineage>
</organism>
<keyword evidence="3" id="KW-0269">Exonuclease</keyword>
<sequence length="555" mass="61969">MMMTSGHISTCQKRMVIQIKIHPLLDSLNETTFLREYLSACGIVDVDAYLNPDNITYQSPDMYKNMDVAVDMFKYANDDIQIGIVADSDGDGNLSAAIAYLLCKEFGKQEPVVLFHSGKQHGIQDLMQDIIDAHIDFLILPDSSSNENDSCLELEQHKCTCLVLDHHIIEKENKHAVVVNPYRDDNALNINTDISGTGVVEKFACALGSTQSFKDLVAVSLISDICSLRSLENRKYVYDGLTNPTNPFIKYCLEHCCNRGVNPEGVAFGIAPLANALARSDDQSTKRIFFDALIGKIEPEAAVKAMKAVKSKQDYQVKKVVDKLSDGLDTSHKVIIGFGEPENKSYLGLVANKFCGKYNKPTFLLRELNSTTWSGSMRSPIDLLEIINESGLAKCQGHDAAAGITVKKSNLKRFARFLDGLDLDVEPDIEIAAQIETNNITRNLANVCVENNILWGKDVNKPLFHLTLSSPQIYVYRNRSTTVKLIQDGIEFIKFFVSNEEASQFESAQGKSIEVVVSLGLNEYNGQIKPQAIIERYEIVDKPKENEYDWSEYFN</sequence>
<dbReference type="InterPro" id="IPR003156">
    <property type="entry name" value="DHHA1_dom"/>
</dbReference>
<dbReference type="Pfam" id="PF02272">
    <property type="entry name" value="DHHA1"/>
    <property type="match status" value="1"/>
</dbReference>
<dbReference type="Gene3D" id="3.90.1640.30">
    <property type="match status" value="1"/>
</dbReference>
<dbReference type="PANTHER" id="PTHR30255">
    <property type="entry name" value="SINGLE-STRANDED-DNA-SPECIFIC EXONUCLEASE RECJ"/>
    <property type="match status" value="1"/>
</dbReference>
<dbReference type="InterPro" id="IPR001667">
    <property type="entry name" value="DDH_dom"/>
</dbReference>
<dbReference type="PANTHER" id="PTHR30255:SF2">
    <property type="entry name" value="SINGLE-STRANDED-DNA-SPECIFIC EXONUCLEASE RECJ"/>
    <property type="match status" value="1"/>
</dbReference>
<dbReference type="GO" id="GO:0004527">
    <property type="term" value="F:exonuclease activity"/>
    <property type="evidence" value="ECO:0007669"/>
    <property type="project" value="UniProtKB-KW"/>
</dbReference>
<keyword evidence="3" id="KW-0378">Hydrolase</keyword>
<dbReference type="InterPro" id="IPR038763">
    <property type="entry name" value="DHH_sf"/>
</dbReference>
<feature type="domain" description="DHHA1" evidence="2">
    <location>
        <begin position="334"/>
        <end position="419"/>
    </location>
</feature>
<proteinExistence type="predicted"/>
<reference evidence="3" key="1">
    <citation type="journal article" date="2021" name="Proc. Natl. Acad. Sci. U.S.A.">
        <title>A Catalog of Tens of Thousands of Viruses from Human Metagenomes Reveals Hidden Associations with Chronic Diseases.</title>
        <authorList>
            <person name="Tisza M.J."/>
            <person name="Buck C.B."/>
        </authorList>
    </citation>
    <scope>NUCLEOTIDE SEQUENCE</scope>
    <source>
        <strain evidence="3">CtKcB20</strain>
    </source>
</reference>
<dbReference type="GO" id="GO:0003676">
    <property type="term" value="F:nucleic acid binding"/>
    <property type="evidence" value="ECO:0007669"/>
    <property type="project" value="InterPro"/>
</dbReference>
<dbReference type="Pfam" id="PF01368">
    <property type="entry name" value="DHH"/>
    <property type="match status" value="1"/>
</dbReference>
<evidence type="ECO:0000259" key="1">
    <source>
        <dbReference type="Pfam" id="PF01368"/>
    </source>
</evidence>
<protein>
    <submittedName>
        <fullName evidence="3">Single-stranded-DNA-specific exonuclease RecJ</fullName>
    </submittedName>
</protein>